<dbReference type="PANTHER" id="PTHR15818:SF2">
    <property type="entry name" value="G-PATCH DOMAIN AND KOW MOTIFS-CONTAINING PROTEIN"/>
    <property type="match status" value="1"/>
</dbReference>
<dbReference type="Pfam" id="PF12656">
    <property type="entry name" value="G-patch_2"/>
    <property type="match status" value="1"/>
</dbReference>
<dbReference type="Proteomes" id="UP000714275">
    <property type="component" value="Unassembled WGS sequence"/>
</dbReference>
<sequence>MPSSSSVNGKKRKAKAPTGPLVIPSKPNPDWRETARRRRAGVARFIPDSAKASTGADGSVGGLGTCDTINSGPQLSGIQFGNKEAKVNTSTTSTDEETNMTIEEHVNAIVEETEDQKGLRALLAGDMDSAPQIDSISVPPSETDALQQDVADLPDVANIDDYARVPITAFGAAMLRGMGWVDGGAVTSSERAKNWWSLTYRNHALHSWVLEQRNRRHWMTAVRRRNGEGT</sequence>
<evidence type="ECO:0000256" key="2">
    <source>
        <dbReference type="ARBA" id="ARBA00008576"/>
    </source>
</evidence>
<name>A0A9P7CVT2_9AGAM</name>
<gene>
    <name evidence="6" type="ORF">EV702DRAFT_169283</name>
</gene>
<dbReference type="GO" id="GO:0005681">
    <property type="term" value="C:spliceosomal complex"/>
    <property type="evidence" value="ECO:0007669"/>
    <property type="project" value="TreeGrafter"/>
</dbReference>
<evidence type="ECO:0000256" key="3">
    <source>
        <dbReference type="ARBA" id="ARBA00023242"/>
    </source>
</evidence>
<dbReference type="PANTHER" id="PTHR15818">
    <property type="entry name" value="G PATCH AND KOW-CONTAINING"/>
    <property type="match status" value="1"/>
</dbReference>
<accession>A0A9P7CVT2</accession>
<proteinExistence type="inferred from homology"/>
<reference evidence="6" key="1">
    <citation type="journal article" date="2020" name="New Phytol.">
        <title>Comparative genomics reveals dynamic genome evolution in host specialist ectomycorrhizal fungi.</title>
        <authorList>
            <person name="Lofgren L.A."/>
            <person name="Nguyen N.H."/>
            <person name="Vilgalys R."/>
            <person name="Ruytinx J."/>
            <person name="Liao H.L."/>
            <person name="Branco S."/>
            <person name="Kuo A."/>
            <person name="LaButti K."/>
            <person name="Lipzen A."/>
            <person name="Andreopoulos W."/>
            <person name="Pangilinan J."/>
            <person name="Riley R."/>
            <person name="Hundley H."/>
            <person name="Na H."/>
            <person name="Barry K."/>
            <person name="Grigoriev I.V."/>
            <person name="Stajich J.E."/>
            <person name="Kennedy P.G."/>
        </authorList>
    </citation>
    <scope>NUCLEOTIDE SEQUENCE</scope>
    <source>
        <strain evidence="6">DOB743</strain>
    </source>
</reference>
<dbReference type="InterPro" id="IPR045166">
    <property type="entry name" value="Spp2-like"/>
</dbReference>
<keyword evidence="7" id="KW-1185">Reference proteome</keyword>
<dbReference type="InterPro" id="IPR026822">
    <property type="entry name" value="Spp2/MOS2_G-patch"/>
</dbReference>
<dbReference type="EMBL" id="JABBWD010000159">
    <property type="protein sequence ID" value="KAG1763565.1"/>
    <property type="molecule type" value="Genomic_DNA"/>
</dbReference>
<evidence type="ECO:0000256" key="4">
    <source>
        <dbReference type="SAM" id="MobiDB-lite"/>
    </source>
</evidence>
<feature type="region of interest" description="Disordered" evidence="4">
    <location>
        <begin position="1"/>
        <end position="33"/>
    </location>
</feature>
<evidence type="ECO:0000313" key="7">
    <source>
        <dbReference type="Proteomes" id="UP000714275"/>
    </source>
</evidence>
<comment type="caution">
    <text evidence="6">The sequence shown here is derived from an EMBL/GenBank/DDBJ whole genome shotgun (WGS) entry which is preliminary data.</text>
</comment>
<keyword evidence="3" id="KW-0539">Nucleus</keyword>
<dbReference type="GO" id="GO:0000398">
    <property type="term" value="P:mRNA splicing, via spliceosome"/>
    <property type="evidence" value="ECO:0007669"/>
    <property type="project" value="InterPro"/>
</dbReference>
<evidence type="ECO:0000256" key="1">
    <source>
        <dbReference type="ARBA" id="ARBA00004123"/>
    </source>
</evidence>
<evidence type="ECO:0000259" key="5">
    <source>
        <dbReference type="Pfam" id="PF12656"/>
    </source>
</evidence>
<organism evidence="6 7">
    <name type="scientific">Suillus placidus</name>
    <dbReference type="NCBI Taxonomy" id="48579"/>
    <lineage>
        <taxon>Eukaryota</taxon>
        <taxon>Fungi</taxon>
        <taxon>Dikarya</taxon>
        <taxon>Basidiomycota</taxon>
        <taxon>Agaricomycotina</taxon>
        <taxon>Agaricomycetes</taxon>
        <taxon>Agaricomycetidae</taxon>
        <taxon>Boletales</taxon>
        <taxon>Suillineae</taxon>
        <taxon>Suillaceae</taxon>
        <taxon>Suillus</taxon>
    </lineage>
</organism>
<comment type="similarity">
    <text evidence="2">Belongs to the SPP2 family.</text>
</comment>
<comment type="subcellular location">
    <subcellularLocation>
        <location evidence="1">Nucleus</location>
    </subcellularLocation>
</comment>
<dbReference type="OrthoDB" id="5577072at2759"/>
<protein>
    <submittedName>
        <fullName evidence="6">DExH-box splicing factor binding site-domain-containing protein</fullName>
    </submittedName>
</protein>
<feature type="domain" description="Spp2/MOS2 G-patch" evidence="5">
    <location>
        <begin position="154"/>
        <end position="190"/>
    </location>
</feature>
<dbReference type="AlphaFoldDB" id="A0A9P7CVT2"/>
<evidence type="ECO:0000313" key="6">
    <source>
        <dbReference type="EMBL" id="KAG1763565.1"/>
    </source>
</evidence>